<evidence type="ECO:0000313" key="2">
    <source>
        <dbReference type="Proteomes" id="UP000228533"/>
    </source>
</evidence>
<dbReference type="AlphaFoldDB" id="A0A2M6WUE5"/>
<name>A0A2M6WUE5_9BACT</name>
<proteinExistence type="predicted"/>
<dbReference type="Proteomes" id="UP000228533">
    <property type="component" value="Unassembled WGS sequence"/>
</dbReference>
<evidence type="ECO:0000313" key="1">
    <source>
        <dbReference type="EMBL" id="PIT96425.1"/>
    </source>
</evidence>
<evidence type="ECO:0008006" key="3">
    <source>
        <dbReference type="Google" id="ProtNLM"/>
    </source>
</evidence>
<protein>
    <recommendedName>
        <fullName evidence="3">Xylose isomerase-like TIM barrel domain-containing protein</fullName>
    </recommendedName>
</protein>
<reference evidence="2" key="1">
    <citation type="submission" date="2017-09" db="EMBL/GenBank/DDBJ databases">
        <title>Depth-based differentiation of microbial function through sediment-hosted aquifers and enrichment of novel symbionts in the deep terrestrial subsurface.</title>
        <authorList>
            <person name="Probst A.J."/>
            <person name="Ladd B."/>
            <person name="Jarett J.K."/>
            <person name="Geller-Mcgrath D.E."/>
            <person name="Sieber C.M.K."/>
            <person name="Emerson J.B."/>
            <person name="Anantharaman K."/>
            <person name="Thomas B.C."/>
            <person name="Malmstrom R."/>
            <person name="Stieglmeier M."/>
            <person name="Klingl A."/>
            <person name="Woyke T."/>
            <person name="Ryan C.M."/>
            <person name="Banfield J.F."/>
        </authorList>
    </citation>
    <scope>NUCLEOTIDE SEQUENCE [LARGE SCALE GENOMIC DNA]</scope>
</reference>
<sequence length="239" mass="27734">MSNDKKQLLFGLTTTPKSNWRDKVAEIKELGLKEIALLPTCLSYEERQDLYKLLETSGVVNIPYVHLRQDFFSEELDYLMERFKTKIFSCHANPEHLVLLDSLARYASLIYVENGDLRKDLFFNKDTFTKHQAIGVCLDLAHYQNTKDTDKPGYRRLLSVLADLPIGVNHISGYKHDIFNALIGKRGDSHWISSLKDLEYLKTVPLNYFSKYIVLEVENSLLEQQEIMKYLKLILANIL</sequence>
<gene>
    <name evidence="1" type="ORF">COT94_00485</name>
</gene>
<organism evidence="1 2">
    <name type="scientific">Candidatus Falkowbacteria bacterium CG10_big_fil_rev_8_21_14_0_10_37_14</name>
    <dbReference type="NCBI Taxonomy" id="1974561"/>
    <lineage>
        <taxon>Bacteria</taxon>
        <taxon>Candidatus Falkowiibacteriota</taxon>
    </lineage>
</organism>
<comment type="caution">
    <text evidence="1">The sequence shown here is derived from an EMBL/GenBank/DDBJ whole genome shotgun (WGS) entry which is preliminary data.</text>
</comment>
<accession>A0A2M6WUE5</accession>
<dbReference type="EMBL" id="PFAM01000004">
    <property type="protein sequence ID" value="PIT96425.1"/>
    <property type="molecule type" value="Genomic_DNA"/>
</dbReference>